<keyword evidence="2" id="KW-0472">Membrane</keyword>
<keyword evidence="2" id="KW-1133">Transmembrane helix</keyword>
<dbReference type="PANTHER" id="PTHR35893:SF3">
    <property type="entry name" value="INNER MEMBRANE PROTEIN"/>
    <property type="match status" value="1"/>
</dbReference>
<keyword evidence="5" id="KW-1185">Reference proteome</keyword>
<accession>A0A3A3FSE2</accession>
<reference evidence="5" key="1">
    <citation type="submission" date="2018-09" db="EMBL/GenBank/DDBJ databases">
        <authorList>
            <person name="Zhu H."/>
        </authorList>
    </citation>
    <scope>NUCLEOTIDE SEQUENCE [LARGE SCALE GENOMIC DNA]</scope>
    <source>
        <strain evidence="5">K1R23-30</strain>
    </source>
</reference>
<dbReference type="GO" id="GO:0043022">
    <property type="term" value="F:ribosome binding"/>
    <property type="evidence" value="ECO:0007669"/>
    <property type="project" value="InterPro"/>
</dbReference>
<feature type="compositionally biased region" description="Low complexity" evidence="1">
    <location>
        <begin position="1"/>
        <end position="10"/>
    </location>
</feature>
<keyword evidence="2" id="KW-0812">Transmembrane</keyword>
<comment type="caution">
    <text evidence="4">The sequence shown here is derived from an EMBL/GenBank/DDBJ whole genome shotgun (WGS) entry which is preliminary data.</text>
</comment>
<dbReference type="Proteomes" id="UP000265955">
    <property type="component" value="Unassembled WGS sequence"/>
</dbReference>
<dbReference type="RefSeq" id="WP_119769027.1">
    <property type="nucleotide sequence ID" value="NZ_QYUO01000001.1"/>
</dbReference>
<feature type="domain" description="DUF883" evidence="3">
    <location>
        <begin position="105"/>
        <end position="134"/>
    </location>
</feature>
<evidence type="ECO:0000313" key="5">
    <source>
        <dbReference type="Proteomes" id="UP000265955"/>
    </source>
</evidence>
<feature type="region of interest" description="Disordered" evidence="1">
    <location>
        <begin position="1"/>
        <end position="23"/>
    </location>
</feature>
<organism evidence="4 5">
    <name type="scientific">Noviherbaspirillum saxi</name>
    <dbReference type="NCBI Taxonomy" id="2320863"/>
    <lineage>
        <taxon>Bacteria</taxon>
        <taxon>Pseudomonadati</taxon>
        <taxon>Pseudomonadota</taxon>
        <taxon>Betaproteobacteria</taxon>
        <taxon>Burkholderiales</taxon>
        <taxon>Oxalobacteraceae</taxon>
        <taxon>Noviherbaspirillum</taxon>
    </lineage>
</organism>
<evidence type="ECO:0000313" key="4">
    <source>
        <dbReference type="EMBL" id="RJF99082.1"/>
    </source>
</evidence>
<evidence type="ECO:0000256" key="2">
    <source>
        <dbReference type="SAM" id="Phobius"/>
    </source>
</evidence>
<gene>
    <name evidence="4" type="ORF">D3871_11570</name>
</gene>
<dbReference type="EMBL" id="QYUO01000001">
    <property type="protein sequence ID" value="RJF99082.1"/>
    <property type="molecule type" value="Genomic_DNA"/>
</dbReference>
<protein>
    <submittedName>
        <fullName evidence="4">DUF883 family protein</fullName>
    </submittedName>
</protein>
<feature type="transmembrane region" description="Helical" evidence="2">
    <location>
        <begin position="114"/>
        <end position="131"/>
    </location>
</feature>
<dbReference type="AlphaFoldDB" id="A0A3A3FSE2"/>
<sequence length="134" mass="14094">MDTTTSSTTGNGSGSDKAAAAMQSAKGTYNEIKGVAQKSAASLRSDLSSLKNDLDSLVNRSSSLSDDELAQAHAQLMAKFSSVRYAAKGIATEASRQLNRGMETTTEYVKDKPMQSVAVAVGTGLLLGLLFKRR</sequence>
<dbReference type="PANTHER" id="PTHR35893">
    <property type="entry name" value="INNER MEMBRANE PROTEIN-RELATED"/>
    <property type="match status" value="1"/>
</dbReference>
<dbReference type="InterPro" id="IPR010279">
    <property type="entry name" value="YqjD/ElaB"/>
</dbReference>
<evidence type="ECO:0000256" key="1">
    <source>
        <dbReference type="SAM" id="MobiDB-lite"/>
    </source>
</evidence>
<dbReference type="InterPro" id="IPR043605">
    <property type="entry name" value="DUF883_C"/>
</dbReference>
<dbReference type="OrthoDB" id="9181874at2"/>
<name>A0A3A3FSE2_9BURK</name>
<dbReference type="Pfam" id="PF19029">
    <property type="entry name" value="DUF883_C"/>
    <property type="match status" value="1"/>
</dbReference>
<evidence type="ECO:0000259" key="3">
    <source>
        <dbReference type="Pfam" id="PF19029"/>
    </source>
</evidence>
<proteinExistence type="predicted"/>